<accession>A0A7G2CML1</accession>
<reference evidence="1 2" key="1">
    <citation type="submission" date="2020-08" db="EMBL/GenBank/DDBJ databases">
        <authorList>
            <person name="Newling K."/>
            <person name="Davey J."/>
            <person name="Forrester S."/>
        </authorList>
    </citation>
    <scope>NUCLEOTIDE SEQUENCE [LARGE SCALE GENOMIC DNA]</scope>
    <source>
        <strain evidence="2">Crithidia deanei Carvalho (ATCC PRA-265)</strain>
    </source>
</reference>
<proteinExistence type="predicted"/>
<dbReference type="Proteomes" id="UP000515908">
    <property type="component" value="Chromosome 18"/>
</dbReference>
<sequence length="70" mass="7827">MNVYPQIHFMLTFVEALLHRERIAHEETARLEQPPMVFSVLSEFLFINSGNIGSVYGALVALTEGHSGLP</sequence>
<gene>
    <name evidence="1" type="ORF">ADEAN_000818100</name>
</gene>
<organism evidence="1 2">
    <name type="scientific">Angomonas deanei</name>
    <dbReference type="NCBI Taxonomy" id="59799"/>
    <lineage>
        <taxon>Eukaryota</taxon>
        <taxon>Discoba</taxon>
        <taxon>Euglenozoa</taxon>
        <taxon>Kinetoplastea</taxon>
        <taxon>Metakinetoplastina</taxon>
        <taxon>Trypanosomatida</taxon>
        <taxon>Trypanosomatidae</taxon>
        <taxon>Strigomonadinae</taxon>
        <taxon>Angomonas</taxon>
    </lineage>
</organism>
<dbReference type="VEuPathDB" id="TriTrypDB:ADEAN_000818100"/>
<name>A0A7G2CML1_9TRYP</name>
<protein>
    <submittedName>
        <fullName evidence="1">Uncharacterized protein</fullName>
    </submittedName>
</protein>
<keyword evidence="2" id="KW-1185">Reference proteome</keyword>
<evidence type="ECO:0000313" key="2">
    <source>
        <dbReference type="Proteomes" id="UP000515908"/>
    </source>
</evidence>
<evidence type="ECO:0000313" key="1">
    <source>
        <dbReference type="EMBL" id="CAD2220659.1"/>
    </source>
</evidence>
<dbReference type="EMBL" id="LR877162">
    <property type="protein sequence ID" value="CAD2220659.1"/>
    <property type="molecule type" value="Genomic_DNA"/>
</dbReference>
<dbReference type="AlphaFoldDB" id="A0A7G2CML1"/>